<evidence type="ECO:0000313" key="2">
    <source>
        <dbReference type="Proteomes" id="UP000009220"/>
    </source>
</evidence>
<dbReference type="Proteomes" id="UP000009220">
    <property type="component" value="Chromosome"/>
</dbReference>
<gene>
    <name evidence="1" type="ORF">Acife_2573</name>
</gene>
<dbReference type="AlphaFoldDB" id="G0JQM2"/>
<organism evidence="1 2">
    <name type="scientific">Acidithiobacillus ferrivorans SS3</name>
    <dbReference type="NCBI Taxonomy" id="743299"/>
    <lineage>
        <taxon>Bacteria</taxon>
        <taxon>Pseudomonadati</taxon>
        <taxon>Pseudomonadota</taxon>
        <taxon>Acidithiobacillia</taxon>
        <taxon>Acidithiobacillales</taxon>
        <taxon>Acidithiobacillaceae</taxon>
        <taxon>Acidithiobacillus</taxon>
    </lineage>
</organism>
<dbReference type="STRING" id="743299.Acife_2573"/>
<dbReference type="EMBL" id="CP002985">
    <property type="protein sequence ID" value="AEM48661.1"/>
    <property type="molecule type" value="Genomic_DNA"/>
</dbReference>
<dbReference type="KEGG" id="afi:Acife_2573"/>
<reference evidence="1 2" key="1">
    <citation type="journal article" date="2011" name="J. Bacteriol.">
        <title>Draft genome of the psychrotolerant acidophile Acidithiobacillus ferrivorans SS3.</title>
        <authorList>
            <person name="Liljeqvist M."/>
            <person name="Valdes J."/>
            <person name="Holmes D.S."/>
            <person name="Dopson M."/>
        </authorList>
    </citation>
    <scope>NUCLEOTIDE SEQUENCE [LARGE SCALE GENOMIC DNA]</scope>
    <source>
        <strain evidence="1 2">SS3</strain>
    </source>
</reference>
<protein>
    <submittedName>
        <fullName evidence="1">Uncharacterized protein</fullName>
    </submittedName>
</protein>
<dbReference type="HOGENOM" id="CLU_2406615_0_0_6"/>
<name>G0JQM2_9PROT</name>
<sequence>MKALPNDDPQSHNLIFIKPFLGSPGPAACISPDEHKCPTGNQYLKVCCINPHQKRRRHGLLTPRCIIFSLAISERVDMRPLPATVNLKGKMS</sequence>
<evidence type="ECO:0000313" key="1">
    <source>
        <dbReference type="EMBL" id="AEM48661.1"/>
    </source>
</evidence>
<accession>G0JQM2</accession>
<proteinExistence type="predicted"/>